<keyword evidence="3" id="KW-0963">Cytoplasm</keyword>
<dbReference type="InterPro" id="IPR027329">
    <property type="entry name" value="TPX2_C"/>
</dbReference>
<organism evidence="7 8">
    <name type="scientific">Rhodosorus marinus</name>
    <dbReference type="NCBI Taxonomy" id="101924"/>
    <lineage>
        <taxon>Eukaryota</taxon>
        <taxon>Rhodophyta</taxon>
        <taxon>Stylonematophyceae</taxon>
        <taxon>Stylonematales</taxon>
        <taxon>Stylonemataceae</taxon>
        <taxon>Rhodosorus</taxon>
    </lineage>
</organism>
<feature type="compositionally biased region" description="Basic and acidic residues" evidence="5">
    <location>
        <begin position="684"/>
        <end position="698"/>
    </location>
</feature>
<dbReference type="EMBL" id="JAMWBK010000002">
    <property type="protein sequence ID" value="KAJ8907362.1"/>
    <property type="molecule type" value="Genomic_DNA"/>
</dbReference>
<protein>
    <recommendedName>
        <fullName evidence="6">TPX2 C-terminal domain-containing protein</fullName>
    </recommendedName>
</protein>
<feature type="compositionally biased region" description="Basic and acidic residues" evidence="5">
    <location>
        <begin position="213"/>
        <end position="224"/>
    </location>
</feature>
<feature type="region of interest" description="Disordered" evidence="5">
    <location>
        <begin position="72"/>
        <end position="118"/>
    </location>
</feature>
<dbReference type="AlphaFoldDB" id="A0AAV8V2E7"/>
<evidence type="ECO:0000259" key="6">
    <source>
        <dbReference type="Pfam" id="PF06886"/>
    </source>
</evidence>
<feature type="region of interest" description="Disordered" evidence="5">
    <location>
        <begin position="334"/>
        <end position="514"/>
    </location>
</feature>
<feature type="compositionally biased region" description="Low complexity" evidence="5">
    <location>
        <begin position="582"/>
        <end position="592"/>
    </location>
</feature>
<feature type="compositionally biased region" description="Basic and acidic residues" evidence="5">
    <location>
        <begin position="347"/>
        <end position="356"/>
    </location>
</feature>
<feature type="region of interest" description="Disordered" evidence="5">
    <location>
        <begin position="736"/>
        <end position="755"/>
    </location>
</feature>
<feature type="region of interest" description="Disordered" evidence="5">
    <location>
        <begin position="661"/>
        <end position="721"/>
    </location>
</feature>
<name>A0AAV8V2E7_9RHOD</name>
<feature type="region of interest" description="Disordered" evidence="5">
    <location>
        <begin position="213"/>
        <end position="294"/>
    </location>
</feature>
<evidence type="ECO:0000256" key="5">
    <source>
        <dbReference type="SAM" id="MobiDB-lite"/>
    </source>
</evidence>
<keyword evidence="4" id="KW-0206">Cytoskeleton</keyword>
<sequence>MDTVAGHGQLEQLSTKAELAKRKSDEKYTNTRYSMIERGPSHNGFFNSPGSDVREEEDVDFARYAEAEMSVDDLESVLDSPELQKKARMNPLERISSLQGSGRETLSDDDLEPTIVRGEPSFKKAADVAEGEHIEQKLIEKDISAAIVKAVPNESAVERLREDSAVVSHSSGADGQHAICKASSGAWLENEGNASGANGYQDHWSPVKESLFEERRTQSEAHVEPEEELDQSVDAAAERKNIEEVTPVLVSTLEEGTTESKGPLNPAAREPRSHAEMESNNQTEDALGSSETIDAEALEEDRLYEEIVRELDGIKQIKTGLADEKLFDCVLGDRCSSKPTKYATPSRDTRFEKANKLPESCLEDAKKDEPGCDHKEKSDQKVYSKVVSENISTVTPAEETDKDGEGILSGGPLRGVPPSTSQSGDEEDGSQEGTVAGINESIVVDTTELDKGKGGLLSDSIVASERHKVESPRMFIEEGRNSPEKMGTEKRGSPRKEGDNSRYTRDVPTALNGFTVPEAPLLRTSMRARRVLQSSVEQDEKHSRISREAAIRTTANSSVQNSRYLTVPKSPFLTTRRRVEKTTTPPKIPMKTSQPPKPRESSVTVPKTPALVSHTRSRNANLRSYESMQLESIQLAKRRFQELRARTQTSYERVIANDTAVPRKAPPTRPLTASRTPNFRTSKRAAERTGFRSDRESSELQIVSRQGTRPESKPKQAVEKRTGVRMPITAAKTPNLHTRSRAAARQTEEAPAQKVNQLPFKQRTVQPQILTILMQIFDLQIEQDTRAKPRRRWTGHTVANPPRLSQSLSYRKVEAPETSEAPSRKHKARPMPRYRQSEMIPKVAPKVTSPEPFRLSETNHRKPVGREEDSPKRGFRARKVPNVKKELPSVKARPATVPTPFNLISEELHKLSKDSFESHIDQEEAEKRDKRCFHARPLPDLNKVWKPEIQTRNTENLLPVTLHSDKRAAGRLEREEYKLAQEEEQAAYREKLLLEQQRREEHELAEYRKSLVFKARPVMFK</sequence>
<proteinExistence type="inferred from homology"/>
<dbReference type="Proteomes" id="UP001157974">
    <property type="component" value="Unassembled WGS sequence"/>
</dbReference>
<feature type="domain" description="TPX2 C-terminal" evidence="6">
    <location>
        <begin position="961"/>
        <end position="1018"/>
    </location>
</feature>
<evidence type="ECO:0000256" key="2">
    <source>
        <dbReference type="ARBA" id="ARBA00005885"/>
    </source>
</evidence>
<dbReference type="Pfam" id="PF06886">
    <property type="entry name" value="TPX2"/>
    <property type="match status" value="1"/>
</dbReference>
<comment type="subcellular location">
    <subcellularLocation>
        <location evidence="1">Cytoplasm</location>
        <location evidence="1">Cytoskeleton</location>
    </subcellularLocation>
</comment>
<keyword evidence="8" id="KW-1185">Reference proteome</keyword>
<feature type="compositionally biased region" description="Basic and acidic residues" evidence="5">
    <location>
        <begin position="363"/>
        <end position="382"/>
    </location>
</feature>
<feature type="compositionally biased region" description="Basic and acidic residues" evidence="5">
    <location>
        <begin position="708"/>
        <end position="721"/>
    </location>
</feature>
<evidence type="ECO:0000313" key="7">
    <source>
        <dbReference type="EMBL" id="KAJ8907362.1"/>
    </source>
</evidence>
<comment type="caution">
    <text evidence="7">The sequence shown here is derived from an EMBL/GenBank/DDBJ whole genome shotgun (WGS) entry which is preliminary data.</text>
</comment>
<dbReference type="GO" id="GO:0005856">
    <property type="term" value="C:cytoskeleton"/>
    <property type="evidence" value="ECO:0007669"/>
    <property type="project" value="UniProtKB-SubCell"/>
</dbReference>
<feature type="region of interest" description="Disordered" evidence="5">
    <location>
        <begin position="1"/>
        <end position="53"/>
    </location>
</feature>
<evidence type="ECO:0000256" key="4">
    <source>
        <dbReference type="ARBA" id="ARBA00023212"/>
    </source>
</evidence>
<comment type="similarity">
    <text evidence="2">Belongs to the TPX2 family.</text>
</comment>
<evidence type="ECO:0000256" key="3">
    <source>
        <dbReference type="ARBA" id="ARBA00022490"/>
    </source>
</evidence>
<evidence type="ECO:0000256" key="1">
    <source>
        <dbReference type="ARBA" id="ARBA00004245"/>
    </source>
</evidence>
<gene>
    <name evidence="7" type="ORF">NDN08_007476</name>
</gene>
<feature type="compositionally biased region" description="Basic and acidic residues" evidence="5">
    <location>
        <begin position="18"/>
        <end position="29"/>
    </location>
</feature>
<feature type="compositionally biased region" description="Basic and acidic residues" evidence="5">
    <location>
        <begin position="464"/>
        <end position="505"/>
    </location>
</feature>
<feature type="compositionally biased region" description="Polar residues" evidence="5">
    <location>
        <begin position="671"/>
        <end position="680"/>
    </location>
</feature>
<evidence type="ECO:0000313" key="8">
    <source>
        <dbReference type="Proteomes" id="UP001157974"/>
    </source>
</evidence>
<feature type="compositionally biased region" description="Polar residues" evidence="5">
    <location>
        <begin position="278"/>
        <end position="292"/>
    </location>
</feature>
<feature type="region of interest" description="Disordered" evidence="5">
    <location>
        <begin position="788"/>
        <end position="881"/>
    </location>
</feature>
<feature type="compositionally biased region" description="Basic and acidic residues" evidence="5">
    <location>
        <begin position="857"/>
        <end position="872"/>
    </location>
</feature>
<feature type="region of interest" description="Disordered" evidence="5">
    <location>
        <begin position="578"/>
        <end position="607"/>
    </location>
</feature>
<reference evidence="7 8" key="1">
    <citation type="journal article" date="2023" name="Nat. Commun.">
        <title>Origin of minicircular mitochondrial genomes in red algae.</title>
        <authorList>
            <person name="Lee Y."/>
            <person name="Cho C.H."/>
            <person name="Lee Y.M."/>
            <person name="Park S.I."/>
            <person name="Yang J.H."/>
            <person name="West J.A."/>
            <person name="Bhattacharya D."/>
            <person name="Yoon H.S."/>
        </authorList>
    </citation>
    <scope>NUCLEOTIDE SEQUENCE [LARGE SCALE GENOMIC DNA]</scope>
    <source>
        <strain evidence="7 8">CCMP1338</strain>
        <tissue evidence="7">Whole cell</tissue>
    </source>
</reference>
<accession>A0AAV8V2E7</accession>